<protein>
    <submittedName>
        <fullName evidence="1">Uncharacterized protein</fullName>
    </submittedName>
</protein>
<reference evidence="1 2" key="1">
    <citation type="submission" date="2023-06" db="EMBL/GenBank/DDBJ databases">
        <title>Five Gram-positive bacteria isolated from mangrove sediments in Shenzhen, Guangdong, China.</title>
        <authorList>
            <person name="Yu S."/>
            <person name="Zheng W."/>
            <person name="Huang Y."/>
        </authorList>
    </citation>
    <scope>NUCLEOTIDE SEQUENCE [LARGE SCALE GENOMIC DNA]</scope>
    <source>
        <strain evidence="1 2">SaN35-3</strain>
    </source>
</reference>
<dbReference type="Proteomes" id="UP001197974">
    <property type="component" value="Chromosome"/>
</dbReference>
<dbReference type="RefSeq" id="WP_226541418.1">
    <property type="nucleotide sequence ID" value="NZ_CP129013.1"/>
</dbReference>
<evidence type="ECO:0000313" key="2">
    <source>
        <dbReference type="Proteomes" id="UP001197974"/>
    </source>
</evidence>
<keyword evidence="2" id="KW-1185">Reference proteome</keyword>
<accession>A0ABY9JQN8</accession>
<dbReference type="EMBL" id="CP129013">
    <property type="protein sequence ID" value="WLR41722.1"/>
    <property type="molecule type" value="Genomic_DNA"/>
</dbReference>
<proteinExistence type="predicted"/>
<gene>
    <name evidence="1" type="ORF">LC087_12720</name>
</gene>
<organism evidence="1 2">
    <name type="scientific">Bacillus carboniphilus</name>
    <dbReference type="NCBI Taxonomy" id="86663"/>
    <lineage>
        <taxon>Bacteria</taxon>
        <taxon>Bacillati</taxon>
        <taxon>Bacillota</taxon>
        <taxon>Bacilli</taxon>
        <taxon>Bacillales</taxon>
        <taxon>Bacillaceae</taxon>
        <taxon>Bacillus</taxon>
    </lineage>
</organism>
<name>A0ABY9JQN8_9BACI</name>
<evidence type="ECO:0000313" key="1">
    <source>
        <dbReference type="EMBL" id="WLR41722.1"/>
    </source>
</evidence>
<sequence>MINGRIIEIEQIIDNLMVDILVPLRTSKSINHDAFNKLYNILNEIILQVNGEELIRRNLVGMLYFIYISVASEADHSHSSSIFMEVAKLEDHLSRIFWDSPFKKEI</sequence>